<evidence type="ECO:0000313" key="3">
    <source>
        <dbReference type="Proteomes" id="UP001357485"/>
    </source>
</evidence>
<evidence type="ECO:0000313" key="2">
    <source>
        <dbReference type="EMBL" id="KAK5240708.1"/>
    </source>
</evidence>
<reference evidence="2 3" key="1">
    <citation type="submission" date="2023-08" db="EMBL/GenBank/DDBJ databases">
        <title>Black Yeasts Isolated from many extreme environments.</title>
        <authorList>
            <person name="Coleine C."/>
            <person name="Stajich J.E."/>
            <person name="Selbmann L."/>
        </authorList>
    </citation>
    <scope>NUCLEOTIDE SEQUENCE [LARGE SCALE GENOMIC DNA]</scope>
    <source>
        <strain evidence="2 3">CCFEE 536</strain>
    </source>
</reference>
<proteinExistence type="predicted"/>
<name>A0ABR0LT90_9PEZI</name>
<sequence>TELAPSLSNDGCLRSRVAESASMASHPRRCGAARHGKEREHALSLGQEIIPLAKASASASASVPGIASFASLPATGDEIRASLDTRRRRQGGPWRLLRRTRTRRASACSVGRRSASGLTGH</sequence>
<protein>
    <submittedName>
        <fullName evidence="2">Uncharacterized protein</fullName>
    </submittedName>
</protein>
<dbReference type="EMBL" id="JAVRRA010011086">
    <property type="protein sequence ID" value="KAK5240708.1"/>
    <property type="molecule type" value="Genomic_DNA"/>
</dbReference>
<keyword evidence="3" id="KW-1185">Reference proteome</keyword>
<feature type="region of interest" description="Disordered" evidence="1">
    <location>
        <begin position="15"/>
        <end position="38"/>
    </location>
</feature>
<comment type="caution">
    <text evidence="2">The sequence shown here is derived from an EMBL/GenBank/DDBJ whole genome shotgun (WGS) entry which is preliminary data.</text>
</comment>
<evidence type="ECO:0000256" key="1">
    <source>
        <dbReference type="SAM" id="MobiDB-lite"/>
    </source>
</evidence>
<feature type="non-terminal residue" evidence="2">
    <location>
        <position position="1"/>
    </location>
</feature>
<dbReference type="Proteomes" id="UP001357485">
    <property type="component" value="Unassembled WGS sequence"/>
</dbReference>
<accession>A0ABR0LT90</accession>
<feature type="compositionally biased region" description="Basic residues" evidence="1">
    <location>
        <begin position="86"/>
        <end position="104"/>
    </location>
</feature>
<gene>
    <name evidence="2" type="ORF">LTR16_010274</name>
</gene>
<feature type="region of interest" description="Disordered" evidence="1">
    <location>
        <begin position="81"/>
        <end position="121"/>
    </location>
</feature>
<organism evidence="2 3">
    <name type="scientific">Cryomyces antarcticus</name>
    <dbReference type="NCBI Taxonomy" id="329879"/>
    <lineage>
        <taxon>Eukaryota</taxon>
        <taxon>Fungi</taxon>
        <taxon>Dikarya</taxon>
        <taxon>Ascomycota</taxon>
        <taxon>Pezizomycotina</taxon>
        <taxon>Dothideomycetes</taxon>
        <taxon>Dothideomycetes incertae sedis</taxon>
        <taxon>Cryomyces</taxon>
    </lineage>
</organism>